<feature type="region of interest" description="Disordered" evidence="1">
    <location>
        <begin position="83"/>
        <end position="110"/>
    </location>
</feature>
<evidence type="ECO:0000256" key="1">
    <source>
        <dbReference type="SAM" id="MobiDB-lite"/>
    </source>
</evidence>
<dbReference type="Ensembl" id="ENSPTXT00000000434.1">
    <property type="protein sequence ID" value="ENSPTXP00000000420.1"/>
    <property type="gene ID" value="ENSPTXG00000000378.1"/>
</dbReference>
<organism evidence="2 3">
    <name type="scientific">Pseudonaja textilis</name>
    <name type="common">Eastern brown snake</name>
    <dbReference type="NCBI Taxonomy" id="8673"/>
    <lineage>
        <taxon>Eukaryota</taxon>
        <taxon>Metazoa</taxon>
        <taxon>Chordata</taxon>
        <taxon>Craniata</taxon>
        <taxon>Vertebrata</taxon>
        <taxon>Euteleostomi</taxon>
        <taxon>Lepidosauria</taxon>
        <taxon>Squamata</taxon>
        <taxon>Bifurcata</taxon>
        <taxon>Unidentata</taxon>
        <taxon>Episquamata</taxon>
        <taxon>Toxicofera</taxon>
        <taxon>Serpentes</taxon>
        <taxon>Colubroidea</taxon>
        <taxon>Elapidae</taxon>
        <taxon>Hydrophiinae</taxon>
        <taxon>Pseudonaja</taxon>
    </lineage>
</organism>
<accession>A0A670XVW7</accession>
<dbReference type="InterPro" id="IPR010736">
    <property type="entry name" value="SHIPPO-rpt"/>
</dbReference>
<reference evidence="2" key="1">
    <citation type="submission" date="2025-08" db="UniProtKB">
        <authorList>
            <consortium name="Ensembl"/>
        </authorList>
    </citation>
    <scope>IDENTIFICATION</scope>
</reference>
<dbReference type="Pfam" id="PF07004">
    <property type="entry name" value="SHIPPO-rpt"/>
    <property type="match status" value="4"/>
</dbReference>
<dbReference type="OMA" id="YVNHDCT"/>
<dbReference type="PANTHER" id="PTHR21580:SF57">
    <property type="entry name" value="OUTER DENSE FIBER OF SPERM TAILS 3-LIKE 2-RELATED"/>
    <property type="match status" value="1"/>
</dbReference>
<protein>
    <submittedName>
        <fullName evidence="2">CIMAP1 family member D</fullName>
    </submittedName>
</protein>
<gene>
    <name evidence="2" type="primary">CIMAP1D</name>
</gene>
<reference evidence="2" key="2">
    <citation type="submission" date="2025-09" db="UniProtKB">
        <authorList>
            <consortium name="Ensembl"/>
        </authorList>
    </citation>
    <scope>IDENTIFICATION</scope>
</reference>
<evidence type="ECO:0000313" key="2">
    <source>
        <dbReference type="Ensembl" id="ENSPTXP00000000420.1"/>
    </source>
</evidence>
<evidence type="ECO:0000313" key="3">
    <source>
        <dbReference type="Proteomes" id="UP000472273"/>
    </source>
</evidence>
<dbReference type="GO" id="GO:0005881">
    <property type="term" value="C:cytoplasmic microtubule"/>
    <property type="evidence" value="ECO:0007669"/>
    <property type="project" value="Ensembl"/>
</dbReference>
<dbReference type="PANTHER" id="PTHR21580">
    <property type="entry name" value="SHIPPO-1-RELATED"/>
    <property type="match status" value="1"/>
</dbReference>
<sequence length="252" mass="27370">MSWPATLKIKIIKCSHVSLGPGPGYYSLPPTIGFVNHDYTRFTSPAYSFRQRLNYPHDASPGPCYYVSPELTRFGRAKGPSYSMLGRAKAPGLPQSPGPGTYSPERLGPSLQQRAPSFSIAARTKSRPVDPVPASNSYILPSLLRARIPSRPSKATHALSGKNAKGSASQDPRQMPGPTSYKPRAPAVCFGRPAAFSILKRLQKPTKAFQTPGPGAHSPEKVTIHRTGAPSYSFGVRHSEYLMPFIPDAPEW</sequence>
<name>A0A670XVW7_PSETE</name>
<proteinExistence type="predicted"/>
<feature type="region of interest" description="Disordered" evidence="1">
    <location>
        <begin position="150"/>
        <end position="186"/>
    </location>
</feature>
<dbReference type="Proteomes" id="UP000472273">
    <property type="component" value="Unplaced"/>
</dbReference>
<dbReference type="GeneTree" id="ENSGT00940000160480"/>
<keyword evidence="3" id="KW-1185">Reference proteome</keyword>
<dbReference type="InterPro" id="IPR051291">
    <property type="entry name" value="CIMAP"/>
</dbReference>
<dbReference type="AlphaFoldDB" id="A0A670XVW7"/>